<protein>
    <submittedName>
        <fullName evidence="3">Uncharacterized protein</fullName>
    </submittedName>
</protein>
<evidence type="ECO:0000313" key="4">
    <source>
        <dbReference type="Proteomes" id="UP000282084"/>
    </source>
</evidence>
<reference evidence="3 4" key="1">
    <citation type="submission" date="2018-10" db="EMBL/GenBank/DDBJ databases">
        <title>Sequencing the genomes of 1000 actinobacteria strains.</title>
        <authorList>
            <person name="Klenk H.-P."/>
        </authorList>
    </citation>
    <scope>NUCLEOTIDE SEQUENCE [LARGE SCALE GENOMIC DNA]</scope>
    <source>
        <strain evidence="3 4">DSM 43800</strain>
    </source>
</reference>
<keyword evidence="4" id="KW-1185">Reference proteome</keyword>
<keyword evidence="2" id="KW-0472">Membrane</keyword>
<comment type="caution">
    <text evidence="3">The sequence shown here is derived from an EMBL/GenBank/DDBJ whole genome shotgun (WGS) entry which is preliminary data.</text>
</comment>
<organism evidence="3 4">
    <name type="scientific">Saccharothrix australiensis</name>
    <dbReference type="NCBI Taxonomy" id="2072"/>
    <lineage>
        <taxon>Bacteria</taxon>
        <taxon>Bacillati</taxon>
        <taxon>Actinomycetota</taxon>
        <taxon>Actinomycetes</taxon>
        <taxon>Pseudonocardiales</taxon>
        <taxon>Pseudonocardiaceae</taxon>
        <taxon>Saccharothrix</taxon>
    </lineage>
</organism>
<feature type="region of interest" description="Disordered" evidence="1">
    <location>
        <begin position="89"/>
        <end position="158"/>
    </location>
</feature>
<evidence type="ECO:0000256" key="1">
    <source>
        <dbReference type="SAM" id="MobiDB-lite"/>
    </source>
</evidence>
<sequence length="263" mass="27783">MQRLTTSGRRHNRAGSVTVAELIRRQPAPPHAPHHARTASEALVSELLGEPTHQAAPHRANRAAKAVGLTTGALVLLAFVVTASILAGTRSGGREQPDAEPPGEITGSSALRPDVLAAELGGVPDAPEPAREPFVPPVADVPVEPPPGTSEVVPPPSVTARAKPRVEAVRQFYDLLPAKPADAVRLLAPELVGESTRDFAASWDGIRAISVDSTVLRPDGSVLAVVSLQEVSGRWMRVEQAFWLTDTSRPRIVGTQVLSAQRS</sequence>
<evidence type="ECO:0000256" key="2">
    <source>
        <dbReference type="SAM" id="Phobius"/>
    </source>
</evidence>
<feature type="transmembrane region" description="Helical" evidence="2">
    <location>
        <begin position="66"/>
        <end position="87"/>
    </location>
</feature>
<dbReference type="EMBL" id="RBXO01000001">
    <property type="protein sequence ID" value="RKT57663.1"/>
    <property type="molecule type" value="Genomic_DNA"/>
</dbReference>
<keyword evidence="2" id="KW-1133">Transmembrane helix</keyword>
<dbReference type="AlphaFoldDB" id="A0A495WAB2"/>
<gene>
    <name evidence="3" type="ORF">C8E97_6388</name>
</gene>
<dbReference type="Proteomes" id="UP000282084">
    <property type="component" value="Unassembled WGS sequence"/>
</dbReference>
<proteinExistence type="predicted"/>
<accession>A0A495WAB2</accession>
<name>A0A495WAB2_9PSEU</name>
<feature type="compositionally biased region" description="Pro residues" evidence="1">
    <location>
        <begin position="143"/>
        <end position="157"/>
    </location>
</feature>
<keyword evidence="2" id="KW-0812">Transmembrane</keyword>
<evidence type="ECO:0000313" key="3">
    <source>
        <dbReference type="EMBL" id="RKT57663.1"/>
    </source>
</evidence>